<gene>
    <name evidence="1" type="ORF">Poly30_03590</name>
</gene>
<sequence>MNLADTTYGYSLVAVLQDGVSGHLTYNMIPISIVLRLFAPSTSASRQIH</sequence>
<organism evidence="1 2">
    <name type="scientific">Saltatorellus ferox</name>
    <dbReference type="NCBI Taxonomy" id="2528018"/>
    <lineage>
        <taxon>Bacteria</taxon>
        <taxon>Pseudomonadati</taxon>
        <taxon>Planctomycetota</taxon>
        <taxon>Planctomycetia</taxon>
        <taxon>Planctomycetia incertae sedis</taxon>
        <taxon>Saltatorellus</taxon>
    </lineage>
</organism>
<dbReference type="Proteomes" id="UP000320390">
    <property type="component" value="Chromosome"/>
</dbReference>
<evidence type="ECO:0000313" key="2">
    <source>
        <dbReference type="Proteomes" id="UP000320390"/>
    </source>
</evidence>
<protein>
    <submittedName>
        <fullName evidence="1">Uncharacterized protein</fullName>
    </submittedName>
</protein>
<proteinExistence type="predicted"/>
<reference evidence="1 2" key="1">
    <citation type="submission" date="2019-02" db="EMBL/GenBank/DDBJ databases">
        <title>Deep-cultivation of Planctomycetes and their phenomic and genomic characterization uncovers novel biology.</title>
        <authorList>
            <person name="Wiegand S."/>
            <person name="Jogler M."/>
            <person name="Boedeker C."/>
            <person name="Pinto D."/>
            <person name="Vollmers J."/>
            <person name="Rivas-Marin E."/>
            <person name="Kohn T."/>
            <person name="Peeters S.H."/>
            <person name="Heuer A."/>
            <person name="Rast P."/>
            <person name="Oberbeckmann S."/>
            <person name="Bunk B."/>
            <person name="Jeske O."/>
            <person name="Meyerdierks A."/>
            <person name="Storesund J.E."/>
            <person name="Kallscheuer N."/>
            <person name="Luecker S."/>
            <person name="Lage O.M."/>
            <person name="Pohl T."/>
            <person name="Merkel B.J."/>
            <person name="Hornburger P."/>
            <person name="Mueller R.-W."/>
            <person name="Bruemmer F."/>
            <person name="Labrenz M."/>
            <person name="Spormann A.M."/>
            <person name="Op den Camp H."/>
            <person name="Overmann J."/>
            <person name="Amann R."/>
            <person name="Jetten M.S.M."/>
            <person name="Mascher T."/>
            <person name="Medema M.H."/>
            <person name="Devos D.P."/>
            <person name="Kaster A.-K."/>
            <person name="Ovreas L."/>
            <person name="Rohde M."/>
            <person name="Galperin M.Y."/>
            <person name="Jogler C."/>
        </authorList>
    </citation>
    <scope>NUCLEOTIDE SEQUENCE [LARGE SCALE GENOMIC DNA]</scope>
    <source>
        <strain evidence="1 2">Poly30</strain>
    </source>
</reference>
<keyword evidence="2" id="KW-1185">Reference proteome</keyword>
<name>A0A518EL91_9BACT</name>
<dbReference type="AlphaFoldDB" id="A0A518EL91"/>
<accession>A0A518EL91</accession>
<evidence type="ECO:0000313" key="1">
    <source>
        <dbReference type="EMBL" id="QDV04865.1"/>
    </source>
</evidence>
<dbReference type="EMBL" id="CP036434">
    <property type="protein sequence ID" value="QDV04865.1"/>
    <property type="molecule type" value="Genomic_DNA"/>
</dbReference>
<dbReference type="RefSeq" id="WP_419190839.1">
    <property type="nucleotide sequence ID" value="NZ_CP036434.1"/>
</dbReference>